<organism evidence="1">
    <name type="scientific">uncultured Rhodospirillales bacterium HF0200_01O14</name>
    <dbReference type="NCBI Taxonomy" id="710787"/>
    <lineage>
        <taxon>Bacteria</taxon>
        <taxon>Pseudomonadati</taxon>
        <taxon>Pseudomonadota</taxon>
        <taxon>Alphaproteobacteria</taxon>
        <taxon>Rhodospirillales</taxon>
        <taxon>environmental samples</taxon>
    </lineage>
</organism>
<sequence length="46" mass="5052">MGCVNHCSFLARHCDALGIRTGPTPRPTAVLSPIHSLRWVPVFPHC</sequence>
<protein>
    <submittedName>
        <fullName evidence="1">Uncharacterized protein</fullName>
    </submittedName>
</protein>
<dbReference type="EMBL" id="GU474875">
    <property type="protein sequence ID" value="ADI17835.1"/>
    <property type="molecule type" value="Genomic_DNA"/>
</dbReference>
<proteinExistence type="predicted"/>
<reference evidence="1" key="1">
    <citation type="journal article" date="2011" name="Environ. Microbiol.">
        <title>Time-series analyses of Monterey Bay coastal microbial picoplankton using a 'genome proxy' microarray.</title>
        <authorList>
            <person name="Rich V.I."/>
            <person name="Pham V.D."/>
            <person name="Eppley J."/>
            <person name="Shi Y."/>
            <person name="DeLong E.F."/>
        </authorList>
    </citation>
    <scope>NUCLEOTIDE SEQUENCE</scope>
</reference>
<dbReference type="AlphaFoldDB" id="E0XTU4"/>
<accession>E0XTU4</accession>
<name>E0XTU4_9PROT</name>
<evidence type="ECO:0000313" key="1">
    <source>
        <dbReference type="EMBL" id="ADI17835.1"/>
    </source>
</evidence>